<dbReference type="PIRSF" id="PIRSF016578">
    <property type="entry name" value="HsaA"/>
    <property type="match status" value="1"/>
</dbReference>
<evidence type="ECO:0000256" key="5">
    <source>
        <dbReference type="RuleBase" id="RU362125"/>
    </source>
</evidence>
<accession>A0ABU0A1N0</accession>
<dbReference type="SUPFAM" id="SSF47203">
    <property type="entry name" value="Acyl-CoA dehydrogenase C-terminal domain-like"/>
    <property type="match status" value="1"/>
</dbReference>
<dbReference type="InterPro" id="IPR046373">
    <property type="entry name" value="Acyl-CoA_Oxase/DH_mid-dom_sf"/>
</dbReference>
<dbReference type="SUPFAM" id="SSF56645">
    <property type="entry name" value="Acyl-CoA dehydrogenase NM domain-like"/>
    <property type="match status" value="1"/>
</dbReference>
<dbReference type="PANTHER" id="PTHR43884:SF12">
    <property type="entry name" value="ISOVALERYL-COA DEHYDROGENASE, MITOCHONDRIAL-RELATED"/>
    <property type="match status" value="1"/>
</dbReference>
<dbReference type="InterPro" id="IPR013786">
    <property type="entry name" value="AcylCoA_DH/ox_N"/>
</dbReference>
<evidence type="ECO:0000313" key="10">
    <source>
        <dbReference type="Proteomes" id="UP001230005"/>
    </source>
</evidence>
<dbReference type="InterPro" id="IPR036250">
    <property type="entry name" value="AcylCo_DH-like_C"/>
</dbReference>
<feature type="domain" description="Acyl-CoA dehydrogenase/oxidase C-terminal" evidence="6">
    <location>
        <begin position="258"/>
        <end position="407"/>
    </location>
</feature>
<sequence>MKRIQVILYFPKNNNLKTAFHKYKAEVASMNLTFTEEQEMMRKMVRQFAEEKVAKTVNYMEETNEFPFELMKQMGELGLMGIPIPEKYGGAGMDFRSYILAIHEISKVSATVGVILSVHTSVGSNPILYFGNEEQKERFLPKLATGEYLGAFAITEPGSGSDAAAMKTTAVRQGDHYVFNGEKLFITNAGAADTYIVFAKTDSSKGSKGVTAFVVEKNTPGIEIGPKEKKMGLHGSYTRGISFHDAKVPVENRLGEEGEGFKIALSILDVGRIGIAAQSLGIAEAALDASIAYAKERKQFGKAIGAHQGIAFKIADMATKVEAAKLLTYRVADMRERGLSCGKEASMAKMFASNTAMVVTTEAIQVFGGYGYTEEYPVERFFRDAKVTQIYEGTNEIQKIVIGKHLLAD</sequence>
<feature type="domain" description="Acyl-CoA dehydrogenase/oxidase N-terminal" evidence="8">
    <location>
        <begin position="35"/>
        <end position="147"/>
    </location>
</feature>
<dbReference type="Pfam" id="PF02770">
    <property type="entry name" value="Acyl-CoA_dh_M"/>
    <property type="match status" value="1"/>
</dbReference>
<dbReference type="CDD" id="cd01158">
    <property type="entry name" value="SCAD_SBCAD"/>
    <property type="match status" value="1"/>
</dbReference>
<dbReference type="InterPro" id="IPR006089">
    <property type="entry name" value="Acyl-CoA_DH_CS"/>
</dbReference>
<dbReference type="PROSITE" id="PS00073">
    <property type="entry name" value="ACYL_COA_DH_2"/>
    <property type="match status" value="1"/>
</dbReference>
<dbReference type="EMBL" id="JAUSUG010000027">
    <property type="protein sequence ID" value="MDQ0257385.1"/>
    <property type="molecule type" value="Genomic_DNA"/>
</dbReference>
<evidence type="ECO:0000313" key="9">
    <source>
        <dbReference type="EMBL" id="MDQ0257385.1"/>
    </source>
</evidence>
<dbReference type="Pfam" id="PF02771">
    <property type="entry name" value="Acyl-CoA_dh_N"/>
    <property type="match status" value="1"/>
</dbReference>
<keyword evidence="3 5" id="KW-0285">Flavoprotein</keyword>
<dbReference type="InterPro" id="IPR006091">
    <property type="entry name" value="Acyl-CoA_Oxase/DH_mid-dom"/>
</dbReference>
<dbReference type="Gene3D" id="1.10.540.10">
    <property type="entry name" value="Acyl-CoA dehydrogenase/oxidase, N-terminal domain"/>
    <property type="match status" value="1"/>
</dbReference>
<evidence type="ECO:0000259" key="6">
    <source>
        <dbReference type="Pfam" id="PF00441"/>
    </source>
</evidence>
<feature type="domain" description="Acyl-CoA oxidase/dehydrogenase middle" evidence="7">
    <location>
        <begin position="151"/>
        <end position="245"/>
    </location>
</feature>
<dbReference type="InterPro" id="IPR009075">
    <property type="entry name" value="AcylCo_DH/oxidase_C"/>
</dbReference>
<keyword evidence="4 5" id="KW-0274">FAD</keyword>
<organism evidence="9 10">
    <name type="scientific">Evansella vedderi</name>
    <dbReference type="NCBI Taxonomy" id="38282"/>
    <lineage>
        <taxon>Bacteria</taxon>
        <taxon>Bacillati</taxon>
        <taxon>Bacillota</taxon>
        <taxon>Bacilli</taxon>
        <taxon>Bacillales</taxon>
        <taxon>Bacillaceae</taxon>
        <taxon>Evansella</taxon>
    </lineage>
</organism>
<dbReference type="Gene3D" id="2.40.110.10">
    <property type="entry name" value="Butyryl-CoA Dehydrogenase, subunit A, domain 2"/>
    <property type="match status" value="1"/>
</dbReference>
<comment type="similarity">
    <text evidence="2 5">Belongs to the acyl-CoA dehydrogenase family.</text>
</comment>
<name>A0ABU0A1N0_9BACI</name>
<dbReference type="InterPro" id="IPR009100">
    <property type="entry name" value="AcylCoA_DH/oxidase_NM_dom_sf"/>
</dbReference>
<dbReference type="Pfam" id="PF00441">
    <property type="entry name" value="Acyl-CoA_dh_1"/>
    <property type="match status" value="1"/>
</dbReference>
<keyword evidence="10" id="KW-1185">Reference proteome</keyword>
<reference evidence="9 10" key="1">
    <citation type="submission" date="2023-07" db="EMBL/GenBank/DDBJ databases">
        <title>Genomic Encyclopedia of Type Strains, Phase IV (KMG-IV): sequencing the most valuable type-strain genomes for metagenomic binning, comparative biology and taxonomic classification.</title>
        <authorList>
            <person name="Goeker M."/>
        </authorList>
    </citation>
    <scope>NUCLEOTIDE SEQUENCE [LARGE SCALE GENOMIC DNA]</scope>
    <source>
        <strain evidence="9 10">DSM 9768</strain>
    </source>
</reference>
<proteinExistence type="inferred from homology"/>
<evidence type="ECO:0000256" key="3">
    <source>
        <dbReference type="ARBA" id="ARBA00022630"/>
    </source>
</evidence>
<comment type="cofactor">
    <cofactor evidence="1 5">
        <name>FAD</name>
        <dbReference type="ChEBI" id="CHEBI:57692"/>
    </cofactor>
</comment>
<keyword evidence="5" id="KW-0560">Oxidoreductase</keyword>
<evidence type="ECO:0000259" key="8">
    <source>
        <dbReference type="Pfam" id="PF02771"/>
    </source>
</evidence>
<protein>
    <submittedName>
        <fullName evidence="9">Alkylation response protein AidB-like acyl-CoA dehydrogenase</fullName>
    </submittedName>
</protein>
<dbReference type="Gene3D" id="1.20.140.10">
    <property type="entry name" value="Butyryl-CoA Dehydrogenase, subunit A, domain 3"/>
    <property type="match status" value="1"/>
</dbReference>
<dbReference type="Proteomes" id="UP001230005">
    <property type="component" value="Unassembled WGS sequence"/>
</dbReference>
<dbReference type="PROSITE" id="PS00072">
    <property type="entry name" value="ACYL_COA_DH_1"/>
    <property type="match status" value="1"/>
</dbReference>
<gene>
    <name evidence="9" type="ORF">J2S74_004843</name>
</gene>
<comment type="caution">
    <text evidence="9">The sequence shown here is derived from an EMBL/GenBank/DDBJ whole genome shotgun (WGS) entry which is preliminary data.</text>
</comment>
<evidence type="ECO:0000256" key="1">
    <source>
        <dbReference type="ARBA" id="ARBA00001974"/>
    </source>
</evidence>
<dbReference type="PANTHER" id="PTHR43884">
    <property type="entry name" value="ACYL-COA DEHYDROGENASE"/>
    <property type="match status" value="1"/>
</dbReference>
<evidence type="ECO:0000259" key="7">
    <source>
        <dbReference type="Pfam" id="PF02770"/>
    </source>
</evidence>
<dbReference type="InterPro" id="IPR037069">
    <property type="entry name" value="AcylCoA_DH/ox_N_sf"/>
</dbReference>
<evidence type="ECO:0000256" key="4">
    <source>
        <dbReference type="ARBA" id="ARBA00022827"/>
    </source>
</evidence>
<evidence type="ECO:0000256" key="2">
    <source>
        <dbReference type="ARBA" id="ARBA00009347"/>
    </source>
</evidence>